<dbReference type="RefSeq" id="WP_244988749.1">
    <property type="nucleotide sequence ID" value="NZ_CP077717.1"/>
</dbReference>
<name>A0A8F5GTB2_SACSH</name>
<dbReference type="EMBL" id="CP077717">
    <property type="protein sequence ID" value="QXJ28769.1"/>
    <property type="molecule type" value="Genomic_DNA"/>
</dbReference>
<dbReference type="AlphaFoldDB" id="A0A8F5GTB2"/>
<reference evidence="1" key="1">
    <citation type="journal article" date="2021" name="Environ. Microbiol.">
        <title>New insights into the diversity and evolution of the archaeal mobilome from three complete genomes of Saccharolobus shibatae.</title>
        <authorList>
            <person name="Medvedeva S."/>
            <person name="Brandt D."/>
            <person name="Cvirkaite-Krupovic V."/>
            <person name="Liu Y."/>
            <person name="Severinov K."/>
            <person name="Ishino S."/>
            <person name="Ishino Y."/>
            <person name="Prangishvili D."/>
            <person name="Kalinowski J."/>
            <person name="Krupovic M."/>
        </authorList>
    </citation>
    <scope>NUCLEOTIDE SEQUENCE</scope>
    <source>
        <strain evidence="1">B12</strain>
    </source>
</reference>
<accession>A0A8F5GTB2</accession>
<gene>
    <name evidence="1" type="ORF">J5U23_01638</name>
</gene>
<organism evidence="1 2">
    <name type="scientific">Saccharolobus shibatae (strain ATCC 51178 / DSM 5389 / JCM 8931 / NBRC 15437 / B12)</name>
    <name type="common">Sulfolobus shibatae</name>
    <dbReference type="NCBI Taxonomy" id="523848"/>
    <lineage>
        <taxon>Archaea</taxon>
        <taxon>Thermoproteota</taxon>
        <taxon>Thermoprotei</taxon>
        <taxon>Sulfolobales</taxon>
        <taxon>Sulfolobaceae</taxon>
        <taxon>Saccharolobus</taxon>
    </lineage>
</organism>
<dbReference type="Proteomes" id="UP000694018">
    <property type="component" value="Chromosome"/>
</dbReference>
<evidence type="ECO:0000313" key="2">
    <source>
        <dbReference type="Proteomes" id="UP000694018"/>
    </source>
</evidence>
<proteinExistence type="predicted"/>
<protein>
    <submittedName>
        <fullName evidence="1">Uncharacterized protein</fullName>
    </submittedName>
</protein>
<evidence type="ECO:0000313" key="1">
    <source>
        <dbReference type="EMBL" id="QXJ28769.1"/>
    </source>
</evidence>
<sequence length="84" mass="9185">MLPNASVNFSYTISSFTIEGKPATSVDVFSVGPQYSSPIYTSRSNWFKWISGSVTFSNLGAYTYTDLARIGGSAQISYTTSQLY</sequence>
<dbReference type="GeneID" id="65563196"/>
<dbReference type="KEGG" id="sshi:J5U23_01638"/>